<keyword evidence="2" id="KW-0521">NADP</keyword>
<dbReference type="GO" id="GO:0016491">
    <property type="term" value="F:oxidoreductase activity"/>
    <property type="evidence" value="ECO:0007669"/>
    <property type="project" value="UniProtKB-KW"/>
</dbReference>
<dbReference type="PRINTS" id="PR00081">
    <property type="entry name" value="GDHRDH"/>
</dbReference>
<reference evidence="4" key="2">
    <citation type="submission" date="2021-01" db="EMBL/GenBank/DDBJ databases">
        <authorList>
            <person name="Schikora-Tamarit M.A."/>
        </authorList>
    </citation>
    <scope>NUCLEOTIDE SEQUENCE</scope>
    <source>
        <strain evidence="4">CBS6341</strain>
    </source>
</reference>
<keyword evidence="5" id="KW-1185">Reference proteome</keyword>
<accession>A0A9P8TF03</accession>
<sequence>MVEKQEISSHLTYFITGTNRGIGFELVKQLLSKGERVIATVRRTEDITTELSITKDPNLTVLNLDFNDSDSFIKLSTELRRLNVGIDVFISNAALNTAKTSVLDSSPEEYFKFLKVNTIGPIELIKILKPYLLKKPTRKIVLTSSILGSIAAFPDFISKTTPCAPYNVSKAASNLLGRQLSYELADEKFIVINYHPGLINTRVVHPPKIISKVDVDYSTNDDTSGVNKQTSDEKLLEYFAKHRLTVEDGVSKELKIIANLSLKDSGKFLTYDGSEIEY</sequence>
<reference evidence="4" key="1">
    <citation type="journal article" date="2021" name="Open Biol.">
        <title>Shared evolutionary footprints suggest mitochondrial oxidative damage underlies multiple complex I losses in fungi.</title>
        <authorList>
            <person name="Schikora-Tamarit M.A."/>
            <person name="Marcet-Houben M."/>
            <person name="Nosek J."/>
            <person name="Gabaldon T."/>
        </authorList>
    </citation>
    <scope>NUCLEOTIDE SEQUENCE</scope>
    <source>
        <strain evidence="4">CBS6341</strain>
    </source>
</reference>
<evidence type="ECO:0008006" key="6">
    <source>
        <dbReference type="Google" id="ProtNLM"/>
    </source>
</evidence>
<gene>
    <name evidence="4" type="ORF">WICMUC_002182</name>
</gene>
<protein>
    <recommendedName>
        <fullName evidence="6">NAD(P)-binding protein</fullName>
    </recommendedName>
</protein>
<keyword evidence="3" id="KW-0560">Oxidoreductase</keyword>
<dbReference type="InterPro" id="IPR036291">
    <property type="entry name" value="NAD(P)-bd_dom_sf"/>
</dbReference>
<comment type="similarity">
    <text evidence="1">Belongs to the short-chain dehydrogenases/reductases (SDR) family.</text>
</comment>
<proteinExistence type="inferred from homology"/>
<comment type="caution">
    <text evidence="4">The sequence shown here is derived from an EMBL/GenBank/DDBJ whole genome shotgun (WGS) entry which is preliminary data.</text>
</comment>
<dbReference type="EMBL" id="JAEUBF010000677">
    <property type="protein sequence ID" value="KAH3676160.1"/>
    <property type="molecule type" value="Genomic_DNA"/>
</dbReference>
<dbReference type="PANTHER" id="PTHR43544">
    <property type="entry name" value="SHORT-CHAIN DEHYDROGENASE/REDUCTASE"/>
    <property type="match status" value="1"/>
</dbReference>
<dbReference type="OrthoDB" id="4096546at2759"/>
<dbReference type="GO" id="GO:0005737">
    <property type="term" value="C:cytoplasm"/>
    <property type="evidence" value="ECO:0007669"/>
    <property type="project" value="TreeGrafter"/>
</dbReference>
<evidence type="ECO:0000313" key="4">
    <source>
        <dbReference type="EMBL" id="KAH3676160.1"/>
    </source>
</evidence>
<dbReference type="PANTHER" id="PTHR43544:SF7">
    <property type="entry name" value="NADB-LER2"/>
    <property type="match status" value="1"/>
</dbReference>
<dbReference type="AlphaFoldDB" id="A0A9P8TF03"/>
<evidence type="ECO:0000256" key="1">
    <source>
        <dbReference type="ARBA" id="ARBA00006484"/>
    </source>
</evidence>
<evidence type="ECO:0000256" key="3">
    <source>
        <dbReference type="ARBA" id="ARBA00023002"/>
    </source>
</evidence>
<evidence type="ECO:0000313" key="5">
    <source>
        <dbReference type="Proteomes" id="UP000769528"/>
    </source>
</evidence>
<organism evidence="4 5">
    <name type="scientific">Wickerhamomyces mucosus</name>
    <dbReference type="NCBI Taxonomy" id="1378264"/>
    <lineage>
        <taxon>Eukaryota</taxon>
        <taxon>Fungi</taxon>
        <taxon>Dikarya</taxon>
        <taxon>Ascomycota</taxon>
        <taxon>Saccharomycotina</taxon>
        <taxon>Saccharomycetes</taxon>
        <taxon>Phaffomycetales</taxon>
        <taxon>Wickerhamomycetaceae</taxon>
        <taxon>Wickerhamomyces</taxon>
    </lineage>
</organism>
<name>A0A9P8TF03_9ASCO</name>
<evidence type="ECO:0000256" key="2">
    <source>
        <dbReference type="ARBA" id="ARBA00022857"/>
    </source>
</evidence>
<dbReference type="InterPro" id="IPR051468">
    <property type="entry name" value="Fungal_SecMetab_SDRs"/>
</dbReference>
<dbReference type="InterPro" id="IPR002347">
    <property type="entry name" value="SDR_fam"/>
</dbReference>
<dbReference type="SUPFAM" id="SSF51735">
    <property type="entry name" value="NAD(P)-binding Rossmann-fold domains"/>
    <property type="match status" value="1"/>
</dbReference>
<dbReference type="Gene3D" id="3.40.50.720">
    <property type="entry name" value="NAD(P)-binding Rossmann-like Domain"/>
    <property type="match status" value="1"/>
</dbReference>
<dbReference type="Pfam" id="PF00106">
    <property type="entry name" value="adh_short"/>
    <property type="match status" value="1"/>
</dbReference>
<dbReference type="Proteomes" id="UP000769528">
    <property type="component" value="Unassembled WGS sequence"/>
</dbReference>